<organism evidence="10 11">
    <name type="scientific">Sporothrix schenckii 1099-18</name>
    <dbReference type="NCBI Taxonomy" id="1397361"/>
    <lineage>
        <taxon>Eukaryota</taxon>
        <taxon>Fungi</taxon>
        <taxon>Dikarya</taxon>
        <taxon>Ascomycota</taxon>
        <taxon>Pezizomycotina</taxon>
        <taxon>Sordariomycetes</taxon>
        <taxon>Sordariomycetidae</taxon>
        <taxon>Ophiostomatales</taxon>
        <taxon>Ophiostomataceae</taxon>
        <taxon>Sporothrix</taxon>
    </lineage>
</organism>
<dbReference type="GeneID" id="27662807"/>
<protein>
    <recommendedName>
        <fullName evidence="3 8">Histidinol-phosphatase</fullName>
        <shortName evidence="8">HolPase</shortName>
        <ecNumber evidence="3 8">3.1.3.15</ecNumber>
    </recommendedName>
</protein>
<dbReference type="VEuPathDB" id="FungiDB:SPSK_00564"/>
<evidence type="ECO:0000313" key="10">
    <source>
        <dbReference type="EMBL" id="KJR80128.1"/>
    </source>
</evidence>
<evidence type="ECO:0000256" key="8">
    <source>
        <dbReference type="RuleBase" id="RU366003"/>
    </source>
</evidence>
<comment type="catalytic activity">
    <reaction evidence="7 8">
        <text>L-histidinol phosphate + H2O = L-histidinol + phosphate</text>
        <dbReference type="Rhea" id="RHEA:14465"/>
        <dbReference type="ChEBI" id="CHEBI:15377"/>
        <dbReference type="ChEBI" id="CHEBI:43474"/>
        <dbReference type="ChEBI" id="CHEBI:57699"/>
        <dbReference type="ChEBI" id="CHEBI:57980"/>
        <dbReference type="EC" id="3.1.3.15"/>
    </reaction>
</comment>
<dbReference type="KEGG" id="ssck:SPSK_00564"/>
<dbReference type="NCBIfam" id="TIGR01856">
    <property type="entry name" value="hisJ_fam"/>
    <property type="match status" value="1"/>
</dbReference>
<dbReference type="OrthoDB" id="5957391at2759"/>
<sequence>MAFTMHSHSGQFCGHAVDTLEQVVQRAIALGFERIGLSEHMPRAHTRDLYPEERGDGHDLDGKLAGLAARYDAYLVEAVRLRDAYKDNIHILIGFEGEWIYGANDDGKRIKALAEHPDVDYFIGSVHHVGSRGTPIDYDKATFQEAIDVAGAKAASTSSSSTSISSRSSATDIVDPEVYLNADYYDQQLEMLQTLHPRIVGHFDLVRLLSADPSRDPSTAAGLATLVWPKIQRNLAFVASYGGWLECNTAALRKGLAEPYPGRAIAEAWLKLGGKFTMSDDSHGTAHVATNYKRGLAFLRSLGVTKVWTFERQYTSSSDGTKLKGDLVEKSVSLDDFEKSLKVDE</sequence>
<evidence type="ECO:0000256" key="4">
    <source>
        <dbReference type="ARBA" id="ARBA00022605"/>
    </source>
</evidence>
<dbReference type="InterPro" id="IPR010140">
    <property type="entry name" value="Histidinol_P_phosphatase_HisJ"/>
</dbReference>
<comment type="pathway">
    <text evidence="1 8">Amino-acid biosynthesis; L-histidine biosynthesis; L-histidine from 5-phospho-alpha-D-ribose 1-diphosphate: step 8/9.</text>
</comment>
<evidence type="ECO:0000313" key="11">
    <source>
        <dbReference type="Proteomes" id="UP000033710"/>
    </source>
</evidence>
<dbReference type="Pfam" id="PF02811">
    <property type="entry name" value="PHP"/>
    <property type="match status" value="1"/>
</dbReference>
<keyword evidence="5 8" id="KW-0378">Hydrolase</keyword>
<dbReference type="AlphaFoldDB" id="A0A0F2LRG8"/>
<dbReference type="GO" id="GO:0004401">
    <property type="term" value="F:histidinol-phosphatase activity"/>
    <property type="evidence" value="ECO:0007669"/>
    <property type="project" value="UniProtKB-UniRule"/>
</dbReference>
<dbReference type="InterPro" id="IPR016195">
    <property type="entry name" value="Pol/histidinol_Pase-like"/>
</dbReference>
<accession>A0A0F2LRG8</accession>
<evidence type="ECO:0000256" key="1">
    <source>
        <dbReference type="ARBA" id="ARBA00004970"/>
    </source>
</evidence>
<dbReference type="PANTHER" id="PTHR21039">
    <property type="entry name" value="HISTIDINOL PHOSPHATASE-RELATED"/>
    <property type="match status" value="1"/>
</dbReference>
<dbReference type="EMBL" id="AXCR01000012">
    <property type="protein sequence ID" value="KJR80128.1"/>
    <property type="molecule type" value="Genomic_DNA"/>
</dbReference>
<evidence type="ECO:0000256" key="7">
    <source>
        <dbReference type="ARBA" id="ARBA00049158"/>
    </source>
</evidence>
<dbReference type="GO" id="GO:0005737">
    <property type="term" value="C:cytoplasm"/>
    <property type="evidence" value="ECO:0007669"/>
    <property type="project" value="TreeGrafter"/>
</dbReference>
<dbReference type="PANTHER" id="PTHR21039:SF0">
    <property type="entry name" value="HISTIDINOL-PHOSPHATASE"/>
    <property type="match status" value="1"/>
</dbReference>
<proteinExistence type="inferred from homology"/>
<evidence type="ECO:0000256" key="5">
    <source>
        <dbReference type="ARBA" id="ARBA00022801"/>
    </source>
</evidence>
<keyword evidence="4 8" id="KW-0028">Amino-acid biosynthesis</keyword>
<dbReference type="CDD" id="cd12110">
    <property type="entry name" value="PHP_HisPPase_Hisj_like"/>
    <property type="match status" value="1"/>
</dbReference>
<comment type="caution">
    <text evidence="10">The sequence shown here is derived from an EMBL/GenBank/DDBJ whole genome shotgun (WGS) entry which is preliminary data.</text>
</comment>
<dbReference type="Gene3D" id="3.20.20.140">
    <property type="entry name" value="Metal-dependent hydrolases"/>
    <property type="match status" value="1"/>
</dbReference>
<reference evidence="10 11" key="2">
    <citation type="journal article" date="2015" name="Eukaryot. Cell">
        <title>Asexual propagation of a virulent clone complex in a human and feline outbreak of sporotrichosis.</title>
        <authorList>
            <person name="Teixeira Mde M."/>
            <person name="Rodrigues A.M."/>
            <person name="Tsui C.K."/>
            <person name="de Almeida L.G."/>
            <person name="Van Diepeningen A.D."/>
            <person name="van den Ende B.G."/>
            <person name="Fernandes G.F."/>
            <person name="Kano R."/>
            <person name="Hamelin R.C."/>
            <person name="Lopes-Bezerra L.M."/>
            <person name="Vasconcelos A.T."/>
            <person name="de Hoog S."/>
            <person name="de Camargo Z.P."/>
            <person name="Felipe M.S."/>
        </authorList>
    </citation>
    <scope>NUCLEOTIDE SEQUENCE [LARGE SCALE GENOMIC DNA]</scope>
    <source>
        <strain evidence="10 11">1099-18</strain>
    </source>
</reference>
<name>A0A0F2LRG8_SPOSC</name>
<evidence type="ECO:0000256" key="2">
    <source>
        <dbReference type="ARBA" id="ARBA00009152"/>
    </source>
</evidence>
<evidence type="ECO:0000256" key="6">
    <source>
        <dbReference type="ARBA" id="ARBA00023102"/>
    </source>
</evidence>
<dbReference type="Proteomes" id="UP000033710">
    <property type="component" value="Unassembled WGS sequence"/>
</dbReference>
<reference evidence="10 11" key="1">
    <citation type="journal article" date="2014" name="BMC Genomics">
        <title>Comparative genomics of the major fungal agents of human and animal Sporotrichosis: Sporothrix schenckii and Sporothrix brasiliensis.</title>
        <authorList>
            <person name="Teixeira M.M."/>
            <person name="de Almeida L.G."/>
            <person name="Kubitschek-Barreira P."/>
            <person name="Alves F.L."/>
            <person name="Kioshima E.S."/>
            <person name="Abadio A.K."/>
            <person name="Fernandes L."/>
            <person name="Derengowski L.S."/>
            <person name="Ferreira K.S."/>
            <person name="Souza R.C."/>
            <person name="Ruiz J.C."/>
            <person name="de Andrade N.C."/>
            <person name="Paes H.C."/>
            <person name="Nicola A.M."/>
            <person name="Albuquerque P."/>
            <person name="Gerber A.L."/>
            <person name="Martins V.P."/>
            <person name="Peconick L.D."/>
            <person name="Neto A.V."/>
            <person name="Chaucanez C.B."/>
            <person name="Silva P.A."/>
            <person name="Cunha O.L."/>
            <person name="de Oliveira F.F."/>
            <person name="dos Santos T.C."/>
            <person name="Barros A.L."/>
            <person name="Soares M.A."/>
            <person name="de Oliveira L.M."/>
            <person name="Marini M.M."/>
            <person name="Villalobos-Duno H."/>
            <person name="Cunha M.M."/>
            <person name="de Hoog S."/>
            <person name="da Silveira J.F."/>
            <person name="Henrissat B."/>
            <person name="Nino-Vega G.A."/>
            <person name="Cisalpino P.S."/>
            <person name="Mora-Montes H.M."/>
            <person name="Almeida S.R."/>
            <person name="Stajich J.E."/>
            <person name="Lopes-Bezerra L.M."/>
            <person name="Vasconcelos A.T."/>
            <person name="Felipe M.S."/>
        </authorList>
    </citation>
    <scope>NUCLEOTIDE SEQUENCE [LARGE SCALE GENOMIC DNA]</scope>
    <source>
        <strain evidence="10 11">1099-18</strain>
    </source>
</reference>
<dbReference type="RefSeq" id="XP_016582804.1">
    <property type="nucleotide sequence ID" value="XM_016727530.1"/>
</dbReference>
<comment type="similarity">
    <text evidence="2 8">Belongs to the PHP hydrolase family. HisK subfamily.</text>
</comment>
<dbReference type="UniPathway" id="UPA00031">
    <property type="reaction ID" value="UER00013"/>
</dbReference>
<dbReference type="InterPro" id="IPR004013">
    <property type="entry name" value="PHP_dom"/>
</dbReference>
<keyword evidence="6 8" id="KW-0368">Histidine biosynthesis</keyword>
<feature type="domain" description="PHP" evidence="9">
    <location>
        <begin position="5"/>
        <end position="250"/>
    </location>
</feature>
<gene>
    <name evidence="10" type="ORF">SPSK_00564</name>
</gene>
<dbReference type="EC" id="3.1.3.15" evidence="3 8"/>
<dbReference type="GO" id="GO:0000105">
    <property type="term" value="P:L-histidine biosynthetic process"/>
    <property type="evidence" value="ECO:0007669"/>
    <property type="project" value="UniProtKB-UniRule"/>
</dbReference>
<evidence type="ECO:0000259" key="9">
    <source>
        <dbReference type="Pfam" id="PF02811"/>
    </source>
</evidence>
<dbReference type="SUPFAM" id="SSF89550">
    <property type="entry name" value="PHP domain-like"/>
    <property type="match status" value="1"/>
</dbReference>
<evidence type="ECO:0000256" key="3">
    <source>
        <dbReference type="ARBA" id="ARBA00013085"/>
    </source>
</evidence>